<sequence>MGDEHGSIEGGGYLLTGRSLSEYRAMFALTGDDLRGEILDCPGGAASFAVEAAALGARVVAVDPVYRLPAAELTALAAEELEHSTSHTTAAADRYVWDFYGDPDGHRRVREAAAARFAEDLRANPWRYRFGLLPALDLPDRAFDLVLSSHLLFTYADRLDFDFHLATLRELARSSRGEVRVFPLVDHAGGPLDDLLDRLRKALHAGGIRTDIAEVDFEFQRGARSMLRLGAA</sequence>
<dbReference type="Gene3D" id="3.40.50.150">
    <property type="entry name" value="Vaccinia Virus protein VP39"/>
    <property type="match status" value="1"/>
</dbReference>
<evidence type="ECO:0000313" key="1">
    <source>
        <dbReference type="EMBL" id="NKY27846.1"/>
    </source>
</evidence>
<dbReference type="Proteomes" id="UP000540698">
    <property type="component" value="Unassembled WGS sequence"/>
</dbReference>
<dbReference type="SUPFAM" id="SSF53335">
    <property type="entry name" value="S-adenosyl-L-methionine-dependent methyltransferases"/>
    <property type="match status" value="1"/>
</dbReference>
<keyword evidence="2" id="KW-1185">Reference proteome</keyword>
<dbReference type="RefSeq" id="WP_062969507.1">
    <property type="nucleotide sequence ID" value="NZ_JAAXOS010000007.1"/>
</dbReference>
<organism evidence="1 2">
    <name type="scientific">Nocardia gamkensis</name>
    <dbReference type="NCBI Taxonomy" id="352869"/>
    <lineage>
        <taxon>Bacteria</taxon>
        <taxon>Bacillati</taxon>
        <taxon>Actinomycetota</taxon>
        <taxon>Actinomycetes</taxon>
        <taxon>Mycobacteriales</taxon>
        <taxon>Nocardiaceae</taxon>
        <taxon>Nocardia</taxon>
    </lineage>
</organism>
<dbReference type="EMBL" id="JAAXOS010000007">
    <property type="protein sequence ID" value="NKY27846.1"/>
    <property type="molecule type" value="Genomic_DNA"/>
</dbReference>
<accession>A0A7X6L4T0</accession>
<dbReference type="AlphaFoldDB" id="A0A7X6L4T0"/>
<comment type="caution">
    <text evidence="1">The sequence shown here is derived from an EMBL/GenBank/DDBJ whole genome shotgun (WGS) entry which is preliminary data.</text>
</comment>
<proteinExistence type="predicted"/>
<protein>
    <recommendedName>
        <fullName evidence="3">Methyltransferase type 11 domain-containing protein</fullName>
    </recommendedName>
</protein>
<evidence type="ECO:0000313" key="2">
    <source>
        <dbReference type="Proteomes" id="UP000540698"/>
    </source>
</evidence>
<reference evidence="1 2" key="1">
    <citation type="submission" date="2020-04" db="EMBL/GenBank/DDBJ databases">
        <title>MicrobeNet Type strains.</title>
        <authorList>
            <person name="Nicholson A.C."/>
        </authorList>
    </citation>
    <scope>NUCLEOTIDE SEQUENCE [LARGE SCALE GENOMIC DNA]</scope>
    <source>
        <strain evidence="1 2">DSM 44956</strain>
    </source>
</reference>
<dbReference type="InterPro" id="IPR029063">
    <property type="entry name" value="SAM-dependent_MTases_sf"/>
</dbReference>
<name>A0A7X6L4T0_9NOCA</name>
<evidence type="ECO:0008006" key="3">
    <source>
        <dbReference type="Google" id="ProtNLM"/>
    </source>
</evidence>
<gene>
    <name evidence="1" type="ORF">HGB38_16675</name>
</gene>